<reference evidence="6" key="1">
    <citation type="submission" date="2019-03" db="EMBL/GenBank/DDBJ databases">
        <authorList>
            <person name="Danneels B."/>
        </authorList>
    </citation>
    <scope>NUCLEOTIDE SEQUENCE</scope>
</reference>
<comment type="subcellular location">
    <subcellularLocation>
        <location evidence="1">Membrane</location>
        <topology evidence="1">Multi-pass membrane protein</topology>
    </subcellularLocation>
</comment>
<evidence type="ECO:0000256" key="2">
    <source>
        <dbReference type="ARBA" id="ARBA00022692"/>
    </source>
</evidence>
<feature type="transmembrane region" description="Helical" evidence="5">
    <location>
        <begin position="20"/>
        <end position="39"/>
    </location>
</feature>
<evidence type="ECO:0000256" key="3">
    <source>
        <dbReference type="ARBA" id="ARBA00022989"/>
    </source>
</evidence>
<gene>
    <name evidence="6" type="ORF">ANK1_4209</name>
    <name evidence="7" type="ORF">ANK2_4210</name>
</gene>
<dbReference type="EMBL" id="CAADIF010000005">
    <property type="protein sequence ID" value="VFR61410.1"/>
    <property type="molecule type" value="Genomic_DNA"/>
</dbReference>
<organism evidence="6">
    <name type="scientific">plant metagenome</name>
    <dbReference type="NCBI Taxonomy" id="1297885"/>
    <lineage>
        <taxon>unclassified sequences</taxon>
        <taxon>metagenomes</taxon>
        <taxon>organismal metagenomes</taxon>
    </lineage>
</organism>
<name>A0A484Q6R0_9ZZZZ</name>
<feature type="transmembrane region" description="Helical" evidence="5">
    <location>
        <begin position="93"/>
        <end position="120"/>
    </location>
</feature>
<evidence type="ECO:0000313" key="7">
    <source>
        <dbReference type="EMBL" id="VFR61410.1"/>
    </source>
</evidence>
<evidence type="ECO:0000313" key="6">
    <source>
        <dbReference type="EMBL" id="VFR32657.1"/>
    </source>
</evidence>
<evidence type="ECO:0008006" key="8">
    <source>
        <dbReference type="Google" id="ProtNLM"/>
    </source>
</evidence>
<evidence type="ECO:0000256" key="5">
    <source>
        <dbReference type="SAM" id="Phobius"/>
    </source>
</evidence>
<keyword evidence="4 5" id="KW-0472">Membrane</keyword>
<evidence type="ECO:0000256" key="1">
    <source>
        <dbReference type="ARBA" id="ARBA00004141"/>
    </source>
</evidence>
<dbReference type="AlphaFoldDB" id="A0A484Q6R0"/>
<proteinExistence type="predicted"/>
<dbReference type="Pfam" id="PF13564">
    <property type="entry name" value="DoxX_2"/>
    <property type="match status" value="1"/>
</dbReference>
<dbReference type="EMBL" id="CAADIA010000006">
    <property type="protein sequence ID" value="VFR32657.1"/>
    <property type="molecule type" value="Genomic_DNA"/>
</dbReference>
<keyword evidence="3 5" id="KW-1133">Transmembrane helix</keyword>
<sequence length="135" mass="13878">MTATSLPPAAPSRAAKFTSWGLRIFAAAAFLAAGGAKLVGVPMMVETFDHIGIGQWFRVVTGLVEVVGGVAILVPATAALGGLLLAITMLFAVLIHLFVIGGSAVPAIVLLAITATVFWLHRGSVTATLNRSQRA</sequence>
<protein>
    <recommendedName>
        <fullName evidence="8">DoxX family protein</fullName>
    </recommendedName>
</protein>
<dbReference type="InterPro" id="IPR032808">
    <property type="entry name" value="DoxX"/>
</dbReference>
<accession>A0A484Q6R0</accession>
<keyword evidence="2 5" id="KW-0812">Transmembrane</keyword>
<feature type="transmembrane region" description="Helical" evidence="5">
    <location>
        <begin position="60"/>
        <end position="87"/>
    </location>
</feature>
<dbReference type="GO" id="GO:0016020">
    <property type="term" value="C:membrane"/>
    <property type="evidence" value="ECO:0007669"/>
    <property type="project" value="UniProtKB-SubCell"/>
</dbReference>
<evidence type="ECO:0000256" key="4">
    <source>
        <dbReference type="ARBA" id="ARBA00023136"/>
    </source>
</evidence>